<proteinExistence type="predicted"/>
<dbReference type="EMBL" id="MLBF01000028">
    <property type="protein sequence ID" value="OLN29941.1"/>
    <property type="molecule type" value="Genomic_DNA"/>
</dbReference>
<evidence type="ECO:0000313" key="1">
    <source>
        <dbReference type="EMBL" id="OLN29941.1"/>
    </source>
</evidence>
<dbReference type="AlphaFoldDB" id="A0A1Q8QRG2"/>
<protein>
    <submittedName>
        <fullName evidence="1">Uncharacterized protein</fullName>
    </submittedName>
</protein>
<reference evidence="1 2" key="1">
    <citation type="submission" date="2016-09" db="EMBL/GenBank/DDBJ databases">
        <title>Complete genome of Desulfosporosinus sp. OL.</title>
        <authorList>
            <person name="Mardanov A."/>
            <person name="Beletsky A."/>
            <person name="Panova A."/>
            <person name="Karnachuk O."/>
            <person name="Ravin N."/>
        </authorList>
    </citation>
    <scope>NUCLEOTIDE SEQUENCE [LARGE SCALE GENOMIC DNA]</scope>
    <source>
        <strain evidence="1 2">OL</strain>
    </source>
</reference>
<dbReference type="RefSeq" id="WP_075365792.1">
    <property type="nucleotide sequence ID" value="NZ_MLBF01000028.1"/>
</dbReference>
<gene>
    <name evidence="1" type="ORF">DSOL_3281</name>
</gene>
<keyword evidence="2" id="KW-1185">Reference proteome</keyword>
<dbReference type="Proteomes" id="UP000186102">
    <property type="component" value="Unassembled WGS sequence"/>
</dbReference>
<organism evidence="1 2">
    <name type="scientific">Desulfosporosinus metallidurans</name>
    <dbReference type="NCBI Taxonomy" id="1888891"/>
    <lineage>
        <taxon>Bacteria</taxon>
        <taxon>Bacillati</taxon>
        <taxon>Bacillota</taxon>
        <taxon>Clostridia</taxon>
        <taxon>Eubacteriales</taxon>
        <taxon>Desulfitobacteriaceae</taxon>
        <taxon>Desulfosporosinus</taxon>
    </lineage>
</organism>
<name>A0A1Q8QRG2_9FIRM</name>
<dbReference type="OrthoDB" id="9974642at2"/>
<sequence>MMNLEINLDINIDIVCDADRRETNPLVGLDSKIFTLDEAIRKYSELEYRCGLVLGWDAVP</sequence>
<comment type="caution">
    <text evidence="1">The sequence shown here is derived from an EMBL/GenBank/DDBJ whole genome shotgun (WGS) entry which is preliminary data.</text>
</comment>
<evidence type="ECO:0000313" key="2">
    <source>
        <dbReference type="Proteomes" id="UP000186102"/>
    </source>
</evidence>
<dbReference type="STRING" id="1888891.DSOL_3281"/>
<accession>A0A1Q8QRG2</accession>